<name>A0AAF0HLL1_ECOLX</name>
<dbReference type="Proteomes" id="UP001179946">
    <property type="component" value="Chromosome"/>
</dbReference>
<dbReference type="RefSeq" id="WP_015675271.1">
    <property type="nucleotide sequence ID" value="NZ_BLDZ01000045.1"/>
</dbReference>
<proteinExistence type="predicted"/>
<accession>A0AAF0HLL1</accession>
<gene>
    <name evidence="1" type="ORF">QDW62_07740</name>
</gene>
<protein>
    <submittedName>
        <fullName evidence="1">Uncharacterized protein</fullName>
    </submittedName>
</protein>
<organism evidence="1 2">
    <name type="scientific">Escherichia coli</name>
    <dbReference type="NCBI Taxonomy" id="562"/>
    <lineage>
        <taxon>Bacteria</taxon>
        <taxon>Pseudomonadati</taxon>
        <taxon>Pseudomonadota</taxon>
        <taxon>Gammaproteobacteria</taxon>
        <taxon>Enterobacterales</taxon>
        <taxon>Enterobacteriaceae</taxon>
        <taxon>Escherichia</taxon>
    </lineage>
</organism>
<dbReference type="EMBL" id="CP122634">
    <property type="protein sequence ID" value="WHI03410.1"/>
    <property type="molecule type" value="Genomic_DNA"/>
</dbReference>
<dbReference type="AlphaFoldDB" id="A0AAF0HLL1"/>
<sequence>MNAVEFTKWMAEQDITGADEKAVYYMALLWIHKAKEAANALGDK</sequence>
<evidence type="ECO:0000313" key="2">
    <source>
        <dbReference type="Proteomes" id="UP001179946"/>
    </source>
</evidence>
<reference evidence="1" key="1">
    <citation type="journal article" date="2023" name="Front. Microbiol.">
        <title>Virotyping and genetic antimicrobial susceptibility testing of porcine ETEC/STEC strains and associated plasmid types.</title>
        <authorList>
            <person name="Vereecke N."/>
            <person name="Van Hoorde S."/>
            <person name="Sperling D."/>
            <person name="Theuns S."/>
            <person name="Devriendt B."/>
            <person name="Cox E."/>
        </authorList>
    </citation>
    <scope>NUCLEOTIDE SEQUENCE</scope>
    <source>
        <strain evidence="1">ETEC4085</strain>
    </source>
</reference>
<evidence type="ECO:0000313" key="1">
    <source>
        <dbReference type="EMBL" id="WHI03410.1"/>
    </source>
</evidence>